<dbReference type="RefSeq" id="WP_115254023.1">
    <property type="nucleotide sequence ID" value="NZ_UGQA01000001.1"/>
</dbReference>
<organism evidence="3 4">
    <name type="scientific">Faucicola atlantae</name>
    <dbReference type="NCBI Taxonomy" id="34059"/>
    <lineage>
        <taxon>Bacteria</taxon>
        <taxon>Pseudomonadati</taxon>
        <taxon>Pseudomonadota</taxon>
        <taxon>Gammaproteobacteria</taxon>
        <taxon>Moraxellales</taxon>
        <taxon>Moraxellaceae</taxon>
        <taxon>Faucicola</taxon>
    </lineage>
</organism>
<dbReference type="InterPro" id="IPR029069">
    <property type="entry name" value="HotDog_dom_sf"/>
</dbReference>
<evidence type="ECO:0000256" key="1">
    <source>
        <dbReference type="ARBA" id="ARBA00022801"/>
    </source>
</evidence>
<dbReference type="EMBL" id="UGQA01000001">
    <property type="protein sequence ID" value="STY94848.1"/>
    <property type="molecule type" value="Genomic_DNA"/>
</dbReference>
<gene>
    <name evidence="3" type="ORF">NCTC11091_00622</name>
</gene>
<evidence type="ECO:0000259" key="2">
    <source>
        <dbReference type="Pfam" id="PF03061"/>
    </source>
</evidence>
<dbReference type="Gene3D" id="3.10.129.10">
    <property type="entry name" value="Hotdog Thioesterase"/>
    <property type="match status" value="1"/>
</dbReference>
<evidence type="ECO:0000313" key="4">
    <source>
        <dbReference type="Proteomes" id="UP000255193"/>
    </source>
</evidence>
<dbReference type="CDD" id="cd03443">
    <property type="entry name" value="PaaI_thioesterase"/>
    <property type="match status" value="1"/>
</dbReference>
<dbReference type="InterPro" id="IPR006683">
    <property type="entry name" value="Thioestr_dom"/>
</dbReference>
<feature type="domain" description="Thioesterase" evidence="2">
    <location>
        <begin position="81"/>
        <end position="168"/>
    </location>
</feature>
<dbReference type="Proteomes" id="UP000255193">
    <property type="component" value="Unassembled WGS sequence"/>
</dbReference>
<keyword evidence="1" id="KW-0378">Hydrolase</keyword>
<name>A0A378Q3T1_9GAMM</name>
<dbReference type="AlphaFoldDB" id="A0A378Q3T1"/>
<dbReference type="NCBIfam" id="NF008675">
    <property type="entry name" value="PRK11688.1"/>
    <property type="match status" value="1"/>
</dbReference>
<dbReference type="NCBIfam" id="TIGR00369">
    <property type="entry name" value="unchar_dom_1"/>
    <property type="match status" value="1"/>
</dbReference>
<dbReference type="InterPro" id="IPR003736">
    <property type="entry name" value="PAAI_dom"/>
</dbReference>
<sequence length="189" mass="20874">MLPHQPVNPRLNDAAQISDFNADSASALIKPPLSELGDQIAQVMSDMPFAQLCQMRFALEDGQMVGRIDNHAGLIGNLHFKILHGGVAATLLDTIGGLTSMFEIYRRDIGTFDEQRQRVQRIATTDLRIDYLAPGRGTAFVATAEIIRMGRKGCTTRMLLVNQDGTLIAHGMASYTYRTYAKRINFCVS</sequence>
<proteinExistence type="predicted"/>
<evidence type="ECO:0000313" key="3">
    <source>
        <dbReference type="EMBL" id="STY94848.1"/>
    </source>
</evidence>
<dbReference type="SUPFAM" id="SSF54637">
    <property type="entry name" value="Thioesterase/thiol ester dehydrase-isomerase"/>
    <property type="match status" value="1"/>
</dbReference>
<dbReference type="Pfam" id="PF03061">
    <property type="entry name" value="4HBT"/>
    <property type="match status" value="1"/>
</dbReference>
<accession>A0A378Q3T1</accession>
<reference evidence="3 4" key="1">
    <citation type="submission" date="2018-06" db="EMBL/GenBank/DDBJ databases">
        <authorList>
            <consortium name="Pathogen Informatics"/>
            <person name="Doyle S."/>
        </authorList>
    </citation>
    <scope>NUCLEOTIDE SEQUENCE [LARGE SCALE GENOMIC DNA]</scope>
    <source>
        <strain evidence="3 4">NCTC11091</strain>
    </source>
</reference>
<dbReference type="GO" id="GO:0016289">
    <property type="term" value="F:acyl-CoA hydrolase activity"/>
    <property type="evidence" value="ECO:0007669"/>
    <property type="project" value="UniProtKB-ARBA"/>
</dbReference>
<protein>
    <submittedName>
        <fullName evidence="3">Uncharacterized protein, possibly involved in aromatic compounds catabolism</fullName>
    </submittedName>
</protein>